<dbReference type="Gene3D" id="3.90.76.10">
    <property type="entry name" value="Dipeptide-binding Protein, Domain 1"/>
    <property type="match status" value="1"/>
</dbReference>
<dbReference type="EMBL" id="JBHTLU010000036">
    <property type="protein sequence ID" value="MFD1223679.1"/>
    <property type="molecule type" value="Genomic_DNA"/>
</dbReference>
<feature type="signal peptide" evidence="4">
    <location>
        <begin position="1"/>
        <end position="26"/>
    </location>
</feature>
<gene>
    <name evidence="6" type="ORF">ACFQ4B_26510</name>
</gene>
<evidence type="ECO:0000259" key="5">
    <source>
        <dbReference type="Pfam" id="PF00496"/>
    </source>
</evidence>
<sequence>MRKKSIHWMKYIALASVLLLVLSGCAKDAGNAATTGSTSNANGQPGAPGGDLTFALATSPDTLDPHRSGLAVAVRVIRTIYDSLVVQLPDNSIKPWLATEWSISPDGKSYTFKLRKDVVFQDGTPFNAEAVKFNYDRIINPETKAGNALALLRPYKSSEVLDEYTIRLNLETPSTAFLGNLSQALLGIVSPTAAKKYGDDFGKHPVGTGPFTFVKWNENADIQVAKSSNYRWAPELVDNKGQAYLDTITFKIAPEEATRIGSVQSGQVLAAETVPPQNVLSLKNDPKTQLLQVNTVGLPYTLFFNQRRAPWNEVKARQAVQYGLDVDAIVKTLYLGTYPRAWSALTPGIFGYDASLENGIKQDIPKANKLLDELGWVKGADGIREKDGKKLTLHYVDGSPNREKRNDIAVMVQQQLKQIGVAVEVEITKDTATVVYKNGAHDLYGNSQVNSDPDALRNFYHTQDPNATKLTIAGAADPELDKLLEQGTVEQDPAKRADIYKKVQRNLSDNAVIIPIYVFPYTIAASKTVKGLKFDSLGYPLFNDVTIQK</sequence>
<dbReference type="PANTHER" id="PTHR30290:SF9">
    <property type="entry name" value="OLIGOPEPTIDE-BINDING PROTEIN APPA"/>
    <property type="match status" value="1"/>
</dbReference>
<dbReference type="Gene3D" id="3.10.105.10">
    <property type="entry name" value="Dipeptide-binding Protein, Domain 3"/>
    <property type="match status" value="1"/>
</dbReference>
<protein>
    <submittedName>
        <fullName evidence="6">ABC transporter substrate-binding protein</fullName>
    </submittedName>
</protein>
<evidence type="ECO:0000256" key="4">
    <source>
        <dbReference type="SAM" id="SignalP"/>
    </source>
</evidence>
<dbReference type="InterPro" id="IPR030678">
    <property type="entry name" value="Peptide/Ni-bd"/>
</dbReference>
<feature type="chain" id="PRO_5045497504" evidence="4">
    <location>
        <begin position="27"/>
        <end position="549"/>
    </location>
</feature>
<dbReference type="PROSITE" id="PS51257">
    <property type="entry name" value="PROKAR_LIPOPROTEIN"/>
    <property type="match status" value="1"/>
</dbReference>
<evidence type="ECO:0000313" key="6">
    <source>
        <dbReference type="EMBL" id="MFD1223679.1"/>
    </source>
</evidence>
<keyword evidence="7" id="KW-1185">Reference proteome</keyword>
<evidence type="ECO:0000256" key="3">
    <source>
        <dbReference type="ARBA" id="ARBA00022729"/>
    </source>
</evidence>
<reference evidence="7" key="1">
    <citation type="journal article" date="2019" name="Int. J. Syst. Evol. Microbiol.">
        <title>The Global Catalogue of Microorganisms (GCM) 10K type strain sequencing project: providing services to taxonomists for standard genome sequencing and annotation.</title>
        <authorList>
            <consortium name="The Broad Institute Genomics Platform"/>
            <consortium name="The Broad Institute Genome Sequencing Center for Infectious Disease"/>
            <person name="Wu L."/>
            <person name="Ma J."/>
        </authorList>
    </citation>
    <scope>NUCLEOTIDE SEQUENCE [LARGE SCALE GENOMIC DNA]</scope>
    <source>
        <strain evidence="7">CCUG 53270</strain>
    </source>
</reference>
<dbReference type="CDD" id="cd08492">
    <property type="entry name" value="PBP2_NikA_DppA_OppA_like_15"/>
    <property type="match status" value="1"/>
</dbReference>
<comment type="caution">
    <text evidence="6">The sequence shown here is derived from an EMBL/GenBank/DDBJ whole genome shotgun (WGS) entry which is preliminary data.</text>
</comment>
<dbReference type="SUPFAM" id="SSF53850">
    <property type="entry name" value="Periplasmic binding protein-like II"/>
    <property type="match status" value="1"/>
</dbReference>
<feature type="domain" description="Solute-binding protein family 5" evidence="5">
    <location>
        <begin position="93"/>
        <end position="464"/>
    </location>
</feature>
<dbReference type="PIRSF" id="PIRSF002741">
    <property type="entry name" value="MppA"/>
    <property type="match status" value="1"/>
</dbReference>
<dbReference type="Proteomes" id="UP001597180">
    <property type="component" value="Unassembled WGS sequence"/>
</dbReference>
<proteinExistence type="inferred from homology"/>
<keyword evidence="3 4" id="KW-0732">Signal</keyword>
<name>A0ABW3UTL3_9BACL</name>
<evidence type="ECO:0000313" key="7">
    <source>
        <dbReference type="Proteomes" id="UP001597180"/>
    </source>
</evidence>
<accession>A0ABW3UTL3</accession>
<evidence type="ECO:0000256" key="1">
    <source>
        <dbReference type="ARBA" id="ARBA00005695"/>
    </source>
</evidence>
<comment type="similarity">
    <text evidence="1">Belongs to the bacterial solute-binding protein 5 family.</text>
</comment>
<dbReference type="Gene3D" id="3.40.190.10">
    <property type="entry name" value="Periplasmic binding protein-like II"/>
    <property type="match status" value="1"/>
</dbReference>
<dbReference type="RefSeq" id="WP_345587881.1">
    <property type="nucleotide sequence ID" value="NZ_BAABJG010000014.1"/>
</dbReference>
<dbReference type="InterPro" id="IPR039424">
    <property type="entry name" value="SBP_5"/>
</dbReference>
<keyword evidence="2" id="KW-0813">Transport</keyword>
<evidence type="ECO:0000256" key="2">
    <source>
        <dbReference type="ARBA" id="ARBA00022448"/>
    </source>
</evidence>
<organism evidence="6 7">
    <name type="scientific">Paenibacillus vulneris</name>
    <dbReference type="NCBI Taxonomy" id="1133364"/>
    <lineage>
        <taxon>Bacteria</taxon>
        <taxon>Bacillati</taxon>
        <taxon>Bacillota</taxon>
        <taxon>Bacilli</taxon>
        <taxon>Bacillales</taxon>
        <taxon>Paenibacillaceae</taxon>
        <taxon>Paenibacillus</taxon>
    </lineage>
</organism>
<dbReference type="Pfam" id="PF00496">
    <property type="entry name" value="SBP_bac_5"/>
    <property type="match status" value="1"/>
</dbReference>
<dbReference type="InterPro" id="IPR000914">
    <property type="entry name" value="SBP_5_dom"/>
</dbReference>
<dbReference type="PANTHER" id="PTHR30290">
    <property type="entry name" value="PERIPLASMIC BINDING COMPONENT OF ABC TRANSPORTER"/>
    <property type="match status" value="1"/>
</dbReference>